<dbReference type="AlphaFoldDB" id="K5X6T9"/>
<gene>
    <name evidence="1" type="ORF">PHACADRAFT_253059</name>
</gene>
<dbReference type="Proteomes" id="UP000008370">
    <property type="component" value="Unassembled WGS sequence"/>
</dbReference>
<dbReference type="GeneID" id="18915658"/>
<evidence type="ECO:0000313" key="1">
    <source>
        <dbReference type="EMBL" id="EKM58602.1"/>
    </source>
</evidence>
<proteinExistence type="predicted"/>
<dbReference type="RefSeq" id="XP_007393908.1">
    <property type="nucleotide sequence ID" value="XM_007393846.1"/>
</dbReference>
<evidence type="ECO:0000313" key="2">
    <source>
        <dbReference type="Proteomes" id="UP000008370"/>
    </source>
</evidence>
<name>K5X6T9_PHACS</name>
<keyword evidence="2" id="KW-1185">Reference proteome</keyword>
<dbReference type="OrthoDB" id="265717at2759"/>
<reference evidence="1 2" key="1">
    <citation type="journal article" date="2012" name="BMC Genomics">
        <title>Comparative genomics of the white-rot fungi, Phanerochaete carnosa and P. chrysosporium, to elucidate the genetic basis of the distinct wood types they colonize.</title>
        <authorList>
            <person name="Suzuki H."/>
            <person name="MacDonald J."/>
            <person name="Syed K."/>
            <person name="Salamov A."/>
            <person name="Hori C."/>
            <person name="Aerts A."/>
            <person name="Henrissat B."/>
            <person name="Wiebenga A."/>
            <person name="vanKuyk P.A."/>
            <person name="Barry K."/>
            <person name="Lindquist E."/>
            <person name="LaButti K."/>
            <person name="Lapidus A."/>
            <person name="Lucas S."/>
            <person name="Coutinho P."/>
            <person name="Gong Y."/>
            <person name="Samejima M."/>
            <person name="Mahadevan R."/>
            <person name="Abou-Zaid M."/>
            <person name="de Vries R.P."/>
            <person name="Igarashi K."/>
            <person name="Yadav J.S."/>
            <person name="Grigoriev I.V."/>
            <person name="Master E.R."/>
        </authorList>
    </citation>
    <scope>NUCLEOTIDE SEQUENCE [LARGE SCALE GENOMIC DNA]</scope>
    <source>
        <strain evidence="1 2">HHB-10118-sp</strain>
    </source>
</reference>
<dbReference type="HOGENOM" id="CLU_2004711_0_0_1"/>
<sequence>MPVVEVPLLPRLPRAGIGSNLRDRIPFPTFEGCPTAGQPDGKYLGSDGTPLRPWCFVGEITEVDAMTHKLHLVATDMEGRRDVHIYCNGEDLEKRLHYQGAQPHIGYTVAVLYASKRELIEGGVGLIVEDVLFMKVH</sequence>
<dbReference type="EMBL" id="JH930470">
    <property type="protein sequence ID" value="EKM58602.1"/>
    <property type="molecule type" value="Genomic_DNA"/>
</dbReference>
<dbReference type="KEGG" id="pco:PHACADRAFT_253059"/>
<accession>K5X6T9</accession>
<dbReference type="InParanoid" id="K5X6T9"/>
<protein>
    <submittedName>
        <fullName evidence="1">Uncharacterized protein</fullName>
    </submittedName>
</protein>
<organism evidence="1 2">
    <name type="scientific">Phanerochaete carnosa (strain HHB-10118-sp)</name>
    <name type="common">White-rot fungus</name>
    <name type="synonym">Peniophora carnosa</name>
    <dbReference type="NCBI Taxonomy" id="650164"/>
    <lineage>
        <taxon>Eukaryota</taxon>
        <taxon>Fungi</taxon>
        <taxon>Dikarya</taxon>
        <taxon>Basidiomycota</taxon>
        <taxon>Agaricomycotina</taxon>
        <taxon>Agaricomycetes</taxon>
        <taxon>Polyporales</taxon>
        <taxon>Phanerochaetaceae</taxon>
        <taxon>Phanerochaete</taxon>
    </lineage>
</organism>